<sequence length="82" mass="9695">MISLELLCIALAAMGLVFLARVYAIFRIRATFMKDPELRKVLYIRLPGYDEMAYAPWHWTRWTIRAWRAYAIDAAETEKQEV</sequence>
<proteinExistence type="predicted"/>
<dbReference type="Proteomes" id="UP000672657">
    <property type="component" value="Unassembled WGS sequence"/>
</dbReference>
<reference evidence="1 2" key="1">
    <citation type="submission" date="2021-03" db="EMBL/GenBank/DDBJ databases">
        <authorList>
            <person name="Peeters C."/>
        </authorList>
    </citation>
    <scope>NUCLEOTIDE SEQUENCE [LARGE SCALE GENOMIC DNA]</scope>
    <source>
        <strain evidence="1 2">LMG 26411</strain>
    </source>
</reference>
<evidence type="ECO:0000313" key="1">
    <source>
        <dbReference type="EMBL" id="CAG2161162.1"/>
    </source>
</evidence>
<evidence type="ECO:0000313" key="2">
    <source>
        <dbReference type="Proteomes" id="UP000672657"/>
    </source>
</evidence>
<dbReference type="EMBL" id="CAJPVI010000111">
    <property type="protein sequence ID" value="CAG2161162.1"/>
    <property type="molecule type" value="Genomic_DNA"/>
</dbReference>
<keyword evidence="2" id="KW-1185">Reference proteome</keyword>
<name>A0ABN7QBY1_9BURK</name>
<gene>
    <name evidence="1" type="ORF">LMG26411_08042</name>
</gene>
<protein>
    <submittedName>
        <fullName evidence="1">Uncharacterized protein</fullName>
    </submittedName>
</protein>
<organism evidence="1 2">
    <name type="scientific">Cupriavidus numazuensis</name>
    <dbReference type="NCBI Taxonomy" id="221992"/>
    <lineage>
        <taxon>Bacteria</taxon>
        <taxon>Pseudomonadati</taxon>
        <taxon>Pseudomonadota</taxon>
        <taxon>Betaproteobacteria</taxon>
        <taxon>Burkholderiales</taxon>
        <taxon>Burkholderiaceae</taxon>
        <taxon>Cupriavidus</taxon>
    </lineage>
</organism>
<accession>A0ABN7QBY1</accession>
<comment type="caution">
    <text evidence="1">The sequence shown here is derived from an EMBL/GenBank/DDBJ whole genome shotgun (WGS) entry which is preliminary data.</text>
</comment>
<dbReference type="RefSeq" id="WP_211958727.1">
    <property type="nucleotide sequence ID" value="NZ_CAJPVI010000111.1"/>
</dbReference>